<dbReference type="InterPro" id="IPR027417">
    <property type="entry name" value="P-loop_NTPase"/>
</dbReference>
<evidence type="ECO:0000313" key="6">
    <source>
        <dbReference type="Proteomes" id="UP000198925"/>
    </source>
</evidence>
<keyword evidence="6" id="KW-1185">Reference proteome</keyword>
<dbReference type="PANTHER" id="PTHR43023">
    <property type="entry name" value="PROTEIN TRIGALACTOSYLDIACYLGLYCEROL 3, CHLOROPLASTIC"/>
    <property type="match status" value="1"/>
</dbReference>
<evidence type="ECO:0000259" key="4">
    <source>
        <dbReference type="PROSITE" id="PS50893"/>
    </source>
</evidence>
<dbReference type="InterPro" id="IPR003439">
    <property type="entry name" value="ABC_transporter-like_ATP-bd"/>
</dbReference>
<protein>
    <submittedName>
        <fullName evidence="5">Phospholipid/cholesterol/gamma-HCH transport system ATP-binding protein</fullName>
    </submittedName>
</protein>
<reference evidence="5 6" key="1">
    <citation type="submission" date="2016-10" db="EMBL/GenBank/DDBJ databases">
        <authorList>
            <person name="de Groot N.N."/>
        </authorList>
    </citation>
    <scope>NUCLEOTIDE SEQUENCE [LARGE SCALE GENOMIC DNA]</scope>
    <source>
        <strain evidence="5 6">CPCC 100156</strain>
    </source>
</reference>
<dbReference type="STRING" id="938405.SAMN02927895_02309"/>
<dbReference type="InterPro" id="IPR003593">
    <property type="entry name" value="AAA+_ATPase"/>
</dbReference>
<dbReference type="SUPFAM" id="SSF52540">
    <property type="entry name" value="P-loop containing nucleoside triphosphate hydrolases"/>
    <property type="match status" value="1"/>
</dbReference>
<evidence type="ECO:0000256" key="1">
    <source>
        <dbReference type="ARBA" id="ARBA00022448"/>
    </source>
</evidence>
<dbReference type="PROSITE" id="PS00211">
    <property type="entry name" value="ABC_TRANSPORTER_1"/>
    <property type="match status" value="1"/>
</dbReference>
<dbReference type="GO" id="GO:0016887">
    <property type="term" value="F:ATP hydrolysis activity"/>
    <property type="evidence" value="ECO:0007669"/>
    <property type="project" value="InterPro"/>
</dbReference>
<keyword evidence="1" id="KW-0813">Transport</keyword>
<dbReference type="OrthoDB" id="9802264at2"/>
<evidence type="ECO:0000256" key="2">
    <source>
        <dbReference type="ARBA" id="ARBA00022741"/>
    </source>
</evidence>
<keyword evidence="2" id="KW-0547">Nucleotide-binding</keyword>
<keyword evidence="3 5" id="KW-0067">ATP-binding</keyword>
<name>A0A1G6T434_9PROT</name>
<dbReference type="Gene3D" id="3.40.50.300">
    <property type="entry name" value="P-loop containing nucleotide triphosphate hydrolases"/>
    <property type="match status" value="1"/>
</dbReference>
<dbReference type="PANTHER" id="PTHR43023:SF3">
    <property type="entry name" value="PROTEIN TRIGALACTOSYLDIACYLGLYCEROL 3, CHLOROPLASTIC"/>
    <property type="match status" value="1"/>
</dbReference>
<dbReference type="PROSITE" id="PS50893">
    <property type="entry name" value="ABC_TRANSPORTER_2"/>
    <property type="match status" value="1"/>
</dbReference>
<dbReference type="EMBL" id="FMZX01000005">
    <property type="protein sequence ID" value="SDD23135.1"/>
    <property type="molecule type" value="Genomic_DNA"/>
</dbReference>
<dbReference type="Pfam" id="PF00005">
    <property type="entry name" value="ABC_tran"/>
    <property type="match status" value="1"/>
</dbReference>
<evidence type="ECO:0000256" key="3">
    <source>
        <dbReference type="ARBA" id="ARBA00022840"/>
    </source>
</evidence>
<dbReference type="GO" id="GO:0005524">
    <property type="term" value="F:ATP binding"/>
    <property type="evidence" value="ECO:0007669"/>
    <property type="project" value="UniProtKB-KW"/>
</dbReference>
<proteinExistence type="predicted"/>
<dbReference type="InterPro" id="IPR017871">
    <property type="entry name" value="ABC_transporter-like_CS"/>
</dbReference>
<evidence type="ECO:0000313" key="5">
    <source>
        <dbReference type="EMBL" id="SDD23135.1"/>
    </source>
</evidence>
<sequence length="251" mass="26772">MAEEAVIRVENLAARFDGRTIFEHVSFEVRRGEVFVILGGSGSGKSTLLKHVIGLYPPAEGSIHILGEPMGGLDGAARTALLRRIGVMWQSGALFGSLTLAENVEVPLEEHTDLPAEARSLVAQAKLGLVGLADAAGRLPAEISGGMAKRAGIARAMALDPPILFLDEPSAGLDPITSAGLDALIRQLARDLGTTFVVVTHELQSILAIGDRCIMLDKQARGLIAEGDPRRLREESENPVVRAFFRREVLA</sequence>
<gene>
    <name evidence="5" type="ORF">SAMN04487779_1005261</name>
</gene>
<accession>A0A1G6T434</accession>
<dbReference type="Proteomes" id="UP000198925">
    <property type="component" value="Unassembled WGS sequence"/>
</dbReference>
<organism evidence="5 6">
    <name type="scientific">Belnapia rosea</name>
    <dbReference type="NCBI Taxonomy" id="938405"/>
    <lineage>
        <taxon>Bacteria</taxon>
        <taxon>Pseudomonadati</taxon>
        <taxon>Pseudomonadota</taxon>
        <taxon>Alphaproteobacteria</taxon>
        <taxon>Acetobacterales</taxon>
        <taxon>Roseomonadaceae</taxon>
        <taxon>Belnapia</taxon>
    </lineage>
</organism>
<feature type="domain" description="ABC transporter" evidence="4">
    <location>
        <begin position="7"/>
        <end position="243"/>
    </location>
</feature>
<dbReference type="AlphaFoldDB" id="A0A1G6T434"/>
<dbReference type="RefSeq" id="WP_090563710.1">
    <property type="nucleotide sequence ID" value="NZ_FMXZ01000005.1"/>
</dbReference>
<dbReference type="SMART" id="SM00382">
    <property type="entry name" value="AAA"/>
    <property type="match status" value="1"/>
</dbReference>